<dbReference type="Gene3D" id="3.60.10.10">
    <property type="entry name" value="Endonuclease/exonuclease/phosphatase"/>
    <property type="match status" value="1"/>
</dbReference>
<name>A0ABR1CUJ5_NECAM</name>
<keyword evidence="2" id="KW-1185">Reference proteome</keyword>
<dbReference type="PANTHER" id="PTHR19446">
    <property type="entry name" value="REVERSE TRANSCRIPTASES"/>
    <property type="match status" value="1"/>
</dbReference>
<gene>
    <name evidence="1" type="primary">Necator_chrIII.g10104</name>
    <name evidence="1" type="ORF">RB195_009339</name>
</gene>
<organism evidence="1 2">
    <name type="scientific">Necator americanus</name>
    <name type="common">Human hookworm</name>
    <dbReference type="NCBI Taxonomy" id="51031"/>
    <lineage>
        <taxon>Eukaryota</taxon>
        <taxon>Metazoa</taxon>
        <taxon>Ecdysozoa</taxon>
        <taxon>Nematoda</taxon>
        <taxon>Chromadorea</taxon>
        <taxon>Rhabditida</taxon>
        <taxon>Rhabditina</taxon>
        <taxon>Rhabditomorpha</taxon>
        <taxon>Strongyloidea</taxon>
        <taxon>Ancylostomatidae</taxon>
        <taxon>Bunostominae</taxon>
        <taxon>Necator</taxon>
    </lineage>
</organism>
<evidence type="ECO:0000313" key="2">
    <source>
        <dbReference type="Proteomes" id="UP001303046"/>
    </source>
</evidence>
<reference evidence="1 2" key="1">
    <citation type="submission" date="2023-08" db="EMBL/GenBank/DDBJ databases">
        <title>A Necator americanus chromosomal reference genome.</title>
        <authorList>
            <person name="Ilik V."/>
            <person name="Petrzelkova K.J."/>
            <person name="Pardy F."/>
            <person name="Fuh T."/>
            <person name="Niatou-Singa F.S."/>
            <person name="Gouil Q."/>
            <person name="Baker L."/>
            <person name="Ritchie M.E."/>
            <person name="Jex A.R."/>
            <person name="Gazzola D."/>
            <person name="Li H."/>
            <person name="Toshio Fujiwara R."/>
            <person name="Zhan B."/>
            <person name="Aroian R.V."/>
            <person name="Pafco B."/>
            <person name="Schwarz E.M."/>
        </authorList>
    </citation>
    <scope>NUCLEOTIDE SEQUENCE [LARGE SCALE GENOMIC DNA]</scope>
    <source>
        <strain evidence="1 2">Aroian</strain>
        <tissue evidence="1">Whole animal</tissue>
    </source>
</reference>
<comment type="caution">
    <text evidence="1">The sequence shown here is derived from an EMBL/GenBank/DDBJ whole genome shotgun (WGS) entry which is preliminary data.</text>
</comment>
<evidence type="ECO:0000313" key="1">
    <source>
        <dbReference type="EMBL" id="KAK6741423.1"/>
    </source>
</evidence>
<protein>
    <recommendedName>
        <fullName evidence="3">Endonuclease/exonuclease/phosphatase domain-containing protein</fullName>
    </recommendedName>
</protein>
<evidence type="ECO:0008006" key="3">
    <source>
        <dbReference type="Google" id="ProtNLM"/>
    </source>
</evidence>
<sequence length="553" mass="64051">MNNGTLVIRGEKVASRNVGGVGFVVHPFVVHLVDSHEILSPRLAILRLSPLHQKSISIINCYSPTSAADESELDAFYEELEEVVRNKKSFYKFVVGDFNAKLGKATEDEYRIGRFGLGDRNENGNRLAGLLFAARLFHRNSLFMKKDRRRWTWESSNSATLVLITVSFVRKYDLATRWKRTSAIGNEGETKEKKYAIAYDDCVLEDSVSQGDWHIEEDPNVDYEMLHRRLRACAERASKPRTKNLDRISKTIKELLERRRALRLHPNASHIERLVANTSCRKALQKDLLKYRQKKILEAAQRRTSLKKCRKDLREYNIPLATLLSEDGTRTSSRREMKIITERFYSNLFRSSTPVSSPIIPTGEAPPRILPSKAGGHPLHVILAVHMTSYLQKEKIPDQWKTSRTVLIHKKSDREDLRNYRPICLLSVSYKVFTKIILTRISRTLDEAQPQQQAEFRQGFSCLDHIQTVSSALLRSVDMGRHRGHVTFNPKDAKRPRERPSTRWGDVFATRMDQLRPQLDTAQGPRQCHSRRLKTSWMTMTRKRNEWKRYDVQ</sequence>
<dbReference type="SUPFAM" id="SSF56219">
    <property type="entry name" value="DNase I-like"/>
    <property type="match status" value="1"/>
</dbReference>
<dbReference type="InterPro" id="IPR036691">
    <property type="entry name" value="Endo/exonu/phosph_ase_sf"/>
</dbReference>
<dbReference type="Proteomes" id="UP001303046">
    <property type="component" value="Unassembled WGS sequence"/>
</dbReference>
<accession>A0ABR1CUJ5</accession>
<proteinExistence type="predicted"/>
<dbReference type="EMBL" id="JAVFWL010000003">
    <property type="protein sequence ID" value="KAK6741423.1"/>
    <property type="molecule type" value="Genomic_DNA"/>
</dbReference>